<dbReference type="STRING" id="180498.A0A067L4D2"/>
<dbReference type="Gene3D" id="1.20.1160.11">
    <property type="entry name" value="Paired amphipathic helix"/>
    <property type="match status" value="2"/>
</dbReference>
<dbReference type="EMBL" id="KK914353">
    <property type="protein sequence ID" value="KDP39360.1"/>
    <property type="molecule type" value="Genomic_DNA"/>
</dbReference>
<dbReference type="AlphaFoldDB" id="A0A067L4D2"/>
<proteinExistence type="predicted"/>
<evidence type="ECO:0000313" key="7">
    <source>
        <dbReference type="Proteomes" id="UP000027138"/>
    </source>
</evidence>
<evidence type="ECO:0000256" key="4">
    <source>
        <dbReference type="PROSITE-ProRule" id="PRU00810"/>
    </source>
</evidence>
<name>A0A067L4D2_JATCU</name>
<dbReference type="GO" id="GO:0000122">
    <property type="term" value="P:negative regulation of transcription by RNA polymerase II"/>
    <property type="evidence" value="ECO:0007669"/>
    <property type="project" value="TreeGrafter"/>
</dbReference>
<sequence length="325" mass="37622">MKRCRDGTTENHNSYEEAVDFVNRVMLRNESIFKSLVKILNSYQKERYAGSNHVYDEVVALLVDHQDLLDQFFAFMSMESYNKQKIQKQGIGFFRKVEKKLSLENYMEFLKCFSCYSSGKIQKGNFKIAVANIIGESSNPELMEDFRVFMKNCENFYGLLNKGEKKSKKITPSYGVAPEGYNCNANQRKENAAEILNDNWVSVGSCTEYQSWKRGRDQDQEIKIMCEDDRHELDMLMIWLNSAAKFAEELCKGTKETEVGGMSRTHFFRCVEHLYGESGLHILEIWQENPKSASAVILARLKEKIEQLTSFSAELEKVWARAQTL</sequence>
<dbReference type="InterPro" id="IPR039774">
    <property type="entry name" value="Sin3-like"/>
</dbReference>
<reference evidence="6 7" key="1">
    <citation type="journal article" date="2014" name="PLoS ONE">
        <title>Global Analysis of Gene Expression Profiles in Physic Nut (Jatropha curcas L.) Seedlings Exposed to Salt Stress.</title>
        <authorList>
            <person name="Zhang L."/>
            <person name="Zhang C."/>
            <person name="Wu P."/>
            <person name="Chen Y."/>
            <person name="Li M."/>
            <person name="Jiang H."/>
            <person name="Wu G."/>
        </authorList>
    </citation>
    <scope>NUCLEOTIDE SEQUENCE [LARGE SCALE GENOMIC DNA]</scope>
    <source>
        <strain evidence="7">cv. GZQX0401</strain>
        <tissue evidence="6">Young leaves</tissue>
    </source>
</reference>
<dbReference type="GO" id="GO:0000785">
    <property type="term" value="C:chromatin"/>
    <property type="evidence" value="ECO:0007669"/>
    <property type="project" value="TreeGrafter"/>
</dbReference>
<dbReference type="GO" id="GO:0000118">
    <property type="term" value="C:histone deacetylase complex"/>
    <property type="evidence" value="ECO:0007669"/>
    <property type="project" value="TreeGrafter"/>
</dbReference>
<keyword evidence="3 4" id="KW-0539">Nucleus</keyword>
<dbReference type="Pfam" id="PF02671">
    <property type="entry name" value="PAH"/>
    <property type="match status" value="2"/>
</dbReference>
<dbReference type="KEGG" id="jcu:105633167"/>
<feature type="domain" description="Histone deacetylase interacting" evidence="5">
    <location>
        <begin position="166"/>
        <end position="264"/>
    </location>
</feature>
<gene>
    <name evidence="6" type="ORF">JCGZ_01117</name>
</gene>
<organism evidence="6 7">
    <name type="scientific">Jatropha curcas</name>
    <name type="common">Barbados nut</name>
    <dbReference type="NCBI Taxonomy" id="180498"/>
    <lineage>
        <taxon>Eukaryota</taxon>
        <taxon>Viridiplantae</taxon>
        <taxon>Streptophyta</taxon>
        <taxon>Embryophyta</taxon>
        <taxon>Tracheophyta</taxon>
        <taxon>Spermatophyta</taxon>
        <taxon>Magnoliopsida</taxon>
        <taxon>eudicotyledons</taxon>
        <taxon>Gunneridae</taxon>
        <taxon>Pentapetalae</taxon>
        <taxon>rosids</taxon>
        <taxon>fabids</taxon>
        <taxon>Malpighiales</taxon>
        <taxon>Euphorbiaceae</taxon>
        <taxon>Crotonoideae</taxon>
        <taxon>Jatropheae</taxon>
        <taxon>Jatropha</taxon>
    </lineage>
</organism>
<dbReference type="InterPro" id="IPR036600">
    <property type="entry name" value="PAH_sf"/>
</dbReference>
<evidence type="ECO:0000313" key="6">
    <source>
        <dbReference type="EMBL" id="KDP39360.1"/>
    </source>
</evidence>
<evidence type="ECO:0000256" key="3">
    <source>
        <dbReference type="ARBA" id="ARBA00023242"/>
    </source>
</evidence>
<dbReference type="SMART" id="SM00761">
    <property type="entry name" value="HDAC_interact"/>
    <property type="match status" value="1"/>
</dbReference>
<comment type="subcellular location">
    <subcellularLocation>
        <location evidence="1 4">Nucleus</location>
    </subcellularLocation>
</comment>
<dbReference type="Proteomes" id="UP000027138">
    <property type="component" value="Unassembled WGS sequence"/>
</dbReference>
<dbReference type="InterPro" id="IPR013194">
    <property type="entry name" value="HDAC_interact_dom"/>
</dbReference>
<dbReference type="SUPFAM" id="SSF47762">
    <property type="entry name" value="PAH2 domain"/>
    <property type="match status" value="2"/>
</dbReference>
<dbReference type="Pfam" id="PF08295">
    <property type="entry name" value="Sin3_corepress"/>
    <property type="match status" value="1"/>
</dbReference>
<dbReference type="GO" id="GO:0003714">
    <property type="term" value="F:transcription corepressor activity"/>
    <property type="evidence" value="ECO:0007669"/>
    <property type="project" value="InterPro"/>
</dbReference>
<dbReference type="PANTHER" id="PTHR12346">
    <property type="entry name" value="SIN3B-RELATED"/>
    <property type="match status" value="1"/>
</dbReference>
<dbReference type="OrthoDB" id="824063at2759"/>
<keyword evidence="2" id="KW-0678">Repressor</keyword>
<dbReference type="PROSITE" id="PS51477">
    <property type="entry name" value="PAH"/>
    <property type="match status" value="1"/>
</dbReference>
<keyword evidence="7" id="KW-1185">Reference proteome</keyword>
<evidence type="ECO:0000256" key="1">
    <source>
        <dbReference type="ARBA" id="ARBA00004123"/>
    </source>
</evidence>
<evidence type="ECO:0000256" key="2">
    <source>
        <dbReference type="ARBA" id="ARBA00022491"/>
    </source>
</evidence>
<evidence type="ECO:0000259" key="5">
    <source>
        <dbReference type="SMART" id="SM00761"/>
    </source>
</evidence>
<protein>
    <recommendedName>
        <fullName evidence="5">Histone deacetylase interacting domain-containing protein</fullName>
    </recommendedName>
</protein>
<accession>A0A067L4D2</accession>
<dbReference type="PANTHER" id="PTHR12346:SF8">
    <property type="entry name" value="PAIRED AMPHIPATHIC HELIX PROTEIN SIN3-LIKE 2"/>
    <property type="match status" value="1"/>
</dbReference>
<dbReference type="InterPro" id="IPR003822">
    <property type="entry name" value="PAH"/>
</dbReference>